<accession>A0A7W7SMU5</accession>
<dbReference type="AlphaFoldDB" id="A0A7W7SMU5"/>
<dbReference type="InterPro" id="IPR016161">
    <property type="entry name" value="Ald_DH/histidinol_DH"/>
</dbReference>
<dbReference type="InterPro" id="IPR015590">
    <property type="entry name" value="Aldehyde_DH_dom"/>
</dbReference>
<comment type="caution">
    <text evidence="7">The sequence shown here is derived from an EMBL/GenBank/DDBJ whole genome shotgun (WGS) entry which is preliminary data.</text>
</comment>
<dbReference type="InterPro" id="IPR029510">
    <property type="entry name" value="Ald_DH_CS_GLU"/>
</dbReference>
<dbReference type="Proteomes" id="UP000578819">
    <property type="component" value="Unassembled WGS sequence"/>
</dbReference>
<dbReference type="GO" id="GO:0008957">
    <property type="term" value="F:phenylacetaldehyde dehydrogenase (NAD+) activity"/>
    <property type="evidence" value="ECO:0007669"/>
    <property type="project" value="UniProtKB-EC"/>
</dbReference>
<dbReference type="Pfam" id="PF00171">
    <property type="entry name" value="Aldedh"/>
    <property type="match status" value="1"/>
</dbReference>
<dbReference type="SUPFAM" id="SSF53720">
    <property type="entry name" value="ALDH-like"/>
    <property type="match status" value="1"/>
</dbReference>
<evidence type="ECO:0000259" key="6">
    <source>
        <dbReference type="Pfam" id="PF00171"/>
    </source>
</evidence>
<feature type="region of interest" description="Disordered" evidence="5">
    <location>
        <begin position="1"/>
        <end position="59"/>
    </location>
</feature>
<dbReference type="Gene3D" id="3.40.605.10">
    <property type="entry name" value="Aldehyde Dehydrogenase, Chain A, domain 1"/>
    <property type="match status" value="1"/>
</dbReference>
<comment type="similarity">
    <text evidence="1 4">Belongs to the aldehyde dehydrogenase family.</text>
</comment>
<evidence type="ECO:0000256" key="3">
    <source>
        <dbReference type="PROSITE-ProRule" id="PRU10007"/>
    </source>
</evidence>
<reference evidence="7 8" key="1">
    <citation type="submission" date="2020-08" db="EMBL/GenBank/DDBJ databases">
        <title>Sequencing the genomes of 1000 actinobacteria strains.</title>
        <authorList>
            <person name="Klenk H.-P."/>
        </authorList>
    </citation>
    <scope>NUCLEOTIDE SEQUENCE [LARGE SCALE GENOMIC DNA]</scope>
    <source>
        <strain evidence="7 8">DSM 45886</strain>
    </source>
</reference>
<dbReference type="Gene3D" id="3.40.309.10">
    <property type="entry name" value="Aldehyde Dehydrogenase, Chain A, domain 2"/>
    <property type="match status" value="1"/>
</dbReference>
<dbReference type="PANTHER" id="PTHR42804:SF1">
    <property type="entry name" value="ALDEHYDE DEHYDROGENASE-RELATED"/>
    <property type="match status" value="1"/>
</dbReference>
<evidence type="ECO:0000256" key="4">
    <source>
        <dbReference type="RuleBase" id="RU003345"/>
    </source>
</evidence>
<name>A0A7W7SMU5_9ACTN</name>
<dbReference type="EMBL" id="JACHJW010000001">
    <property type="protein sequence ID" value="MBB4956490.1"/>
    <property type="molecule type" value="Genomic_DNA"/>
</dbReference>
<gene>
    <name evidence="7" type="ORF">FHR38_000223</name>
</gene>
<evidence type="ECO:0000256" key="1">
    <source>
        <dbReference type="ARBA" id="ARBA00009986"/>
    </source>
</evidence>
<dbReference type="PANTHER" id="PTHR42804">
    <property type="entry name" value="ALDEHYDE DEHYDROGENASE"/>
    <property type="match status" value="1"/>
</dbReference>
<feature type="active site" evidence="3">
    <location>
        <position position="273"/>
    </location>
</feature>
<keyword evidence="2 4" id="KW-0560">Oxidoreductase</keyword>
<evidence type="ECO:0000313" key="7">
    <source>
        <dbReference type="EMBL" id="MBB4956490.1"/>
    </source>
</evidence>
<proteinExistence type="inferred from homology"/>
<dbReference type="RefSeq" id="WP_312881702.1">
    <property type="nucleotide sequence ID" value="NZ_JACHJW010000001.1"/>
</dbReference>
<protein>
    <submittedName>
        <fullName evidence="7">Phenylacetaldehyde dehydrogenase</fullName>
        <ecNumber evidence="7">1.2.1.39</ecNumber>
    </submittedName>
</protein>
<evidence type="ECO:0000256" key="2">
    <source>
        <dbReference type="ARBA" id="ARBA00023002"/>
    </source>
</evidence>
<dbReference type="InterPro" id="IPR016163">
    <property type="entry name" value="Ald_DH_C"/>
</dbReference>
<feature type="domain" description="Aldehyde dehydrogenase" evidence="6">
    <location>
        <begin position="32"/>
        <end position="500"/>
    </location>
</feature>
<organism evidence="7 8">
    <name type="scientific">Micromonospora polyrhachis</name>
    <dbReference type="NCBI Taxonomy" id="1282883"/>
    <lineage>
        <taxon>Bacteria</taxon>
        <taxon>Bacillati</taxon>
        <taxon>Actinomycetota</taxon>
        <taxon>Actinomycetes</taxon>
        <taxon>Micromonosporales</taxon>
        <taxon>Micromonosporaceae</taxon>
        <taxon>Micromonospora</taxon>
    </lineage>
</organism>
<evidence type="ECO:0000313" key="8">
    <source>
        <dbReference type="Proteomes" id="UP000578819"/>
    </source>
</evidence>
<dbReference type="EC" id="1.2.1.39" evidence="7"/>
<dbReference type="CDD" id="cd07078">
    <property type="entry name" value="ALDH"/>
    <property type="match status" value="1"/>
</dbReference>
<evidence type="ECO:0000256" key="5">
    <source>
        <dbReference type="SAM" id="MobiDB-lite"/>
    </source>
</evidence>
<dbReference type="InterPro" id="IPR016162">
    <property type="entry name" value="Ald_DH_N"/>
</dbReference>
<dbReference type="PROSITE" id="PS00687">
    <property type="entry name" value="ALDEHYDE_DEHYDR_GLU"/>
    <property type="match status" value="1"/>
</dbReference>
<keyword evidence="8" id="KW-1185">Reference proteome</keyword>
<sequence length="512" mass="52097">MIGSDQPSLPDQPALPDQPELPELADLVDGAWTPSDAPLGFDLEDPATGAVRRPAAGTPPDRIEAAVAAASAVHEAGSWAALPAPARADVLDGVAEAVEGVAAEICALESVTTGVPIRQTTPLGVILGGAFRLAAAQLRQGPQSQEFHREDGRIVHAERLPWGPAACVVPWNAPAPMAAHKVANALAAGCPTILKPSEYAPHGSQRLAAVIGAALAAAYAPAGVFQLVHGGAEAGAALVGDPRIRAVSFTGGLAAGRAVATACAYDIKPVQLELGGNNPLVVLPDADVADVARAAVDLLSTLNGQWCRALGRLIVPADRHDEIVGAIADRLADLVAGAPLDPATDLGPLVHSRHLARVVAARDDLLAHGGTAVTGTTLPVNGPLAGGNFLAPTLVTGVAATHTEDEIFGPVAAVHPYATVDEAVALANGTPYGLEAYVLGADEEAALAVARRIRAGEVKVNGSSVLSLHLFSPRPAFGLSGYGEEGTAETLRFFTNPRVVGVEGGFALHSRL</sequence>